<feature type="transmembrane region" description="Helical" evidence="6">
    <location>
        <begin position="321"/>
        <end position="344"/>
    </location>
</feature>
<gene>
    <name evidence="9" type="ORF">H9888_02670</name>
</gene>
<evidence type="ECO:0000256" key="1">
    <source>
        <dbReference type="ARBA" id="ARBA00004651"/>
    </source>
</evidence>
<dbReference type="AlphaFoldDB" id="A0A9D1TXT6"/>
<dbReference type="Pfam" id="PF12704">
    <property type="entry name" value="MacB_PCD"/>
    <property type="match status" value="1"/>
</dbReference>
<dbReference type="InterPro" id="IPR003838">
    <property type="entry name" value="ABC3_permease_C"/>
</dbReference>
<reference evidence="9" key="1">
    <citation type="journal article" date="2021" name="PeerJ">
        <title>Extensive microbial diversity within the chicken gut microbiome revealed by metagenomics and culture.</title>
        <authorList>
            <person name="Gilroy R."/>
            <person name="Ravi A."/>
            <person name="Getino M."/>
            <person name="Pursley I."/>
            <person name="Horton D.L."/>
            <person name="Alikhan N.F."/>
            <person name="Baker D."/>
            <person name="Gharbi K."/>
            <person name="Hall N."/>
            <person name="Watson M."/>
            <person name="Adriaenssens E.M."/>
            <person name="Foster-Nyarko E."/>
            <person name="Jarju S."/>
            <person name="Secka A."/>
            <person name="Antonio M."/>
            <person name="Oren A."/>
            <person name="Chaudhuri R.R."/>
            <person name="La Ragione R."/>
            <person name="Hildebrand F."/>
            <person name="Pallen M.J."/>
        </authorList>
    </citation>
    <scope>NUCLEOTIDE SEQUENCE</scope>
    <source>
        <strain evidence="9">ChiBcec15-1070</strain>
    </source>
</reference>
<accession>A0A9D1TXT6</accession>
<feature type="domain" description="ABC3 transporter permease C-terminal" evidence="7">
    <location>
        <begin position="653"/>
        <end position="765"/>
    </location>
</feature>
<keyword evidence="5 6" id="KW-0472">Membrane</keyword>
<dbReference type="EMBL" id="DXHL01000014">
    <property type="protein sequence ID" value="HIW10382.1"/>
    <property type="molecule type" value="Genomic_DNA"/>
</dbReference>
<evidence type="ECO:0000259" key="7">
    <source>
        <dbReference type="Pfam" id="PF02687"/>
    </source>
</evidence>
<dbReference type="Pfam" id="PF02687">
    <property type="entry name" value="FtsX"/>
    <property type="match status" value="2"/>
</dbReference>
<comment type="subcellular location">
    <subcellularLocation>
        <location evidence="1">Cell membrane</location>
        <topology evidence="1">Multi-pass membrane protein</topology>
    </subcellularLocation>
</comment>
<evidence type="ECO:0000313" key="10">
    <source>
        <dbReference type="Proteomes" id="UP000823926"/>
    </source>
</evidence>
<evidence type="ECO:0000256" key="5">
    <source>
        <dbReference type="ARBA" id="ARBA00023136"/>
    </source>
</evidence>
<dbReference type="GO" id="GO:0022857">
    <property type="term" value="F:transmembrane transporter activity"/>
    <property type="evidence" value="ECO:0007669"/>
    <property type="project" value="TreeGrafter"/>
</dbReference>
<feature type="transmembrane region" description="Helical" evidence="6">
    <location>
        <begin position="732"/>
        <end position="755"/>
    </location>
</feature>
<keyword evidence="4 6" id="KW-1133">Transmembrane helix</keyword>
<feature type="transmembrane region" description="Helical" evidence="6">
    <location>
        <begin position="21"/>
        <end position="42"/>
    </location>
</feature>
<evidence type="ECO:0000256" key="2">
    <source>
        <dbReference type="ARBA" id="ARBA00022475"/>
    </source>
</evidence>
<feature type="transmembrane region" description="Helical" evidence="6">
    <location>
        <begin position="274"/>
        <end position="294"/>
    </location>
</feature>
<feature type="domain" description="ABC3 transporter permease C-terminal" evidence="7">
    <location>
        <begin position="282"/>
        <end position="394"/>
    </location>
</feature>
<feature type="transmembrane region" description="Helical" evidence="6">
    <location>
        <begin position="370"/>
        <end position="395"/>
    </location>
</feature>
<dbReference type="Proteomes" id="UP000823926">
    <property type="component" value="Unassembled WGS sequence"/>
</dbReference>
<dbReference type="GO" id="GO:0005886">
    <property type="term" value="C:plasma membrane"/>
    <property type="evidence" value="ECO:0007669"/>
    <property type="project" value="UniProtKB-SubCell"/>
</dbReference>
<evidence type="ECO:0000256" key="4">
    <source>
        <dbReference type="ARBA" id="ARBA00022989"/>
    </source>
</evidence>
<evidence type="ECO:0000259" key="8">
    <source>
        <dbReference type="Pfam" id="PF12704"/>
    </source>
</evidence>
<proteinExistence type="predicted"/>
<protein>
    <submittedName>
        <fullName evidence="9">ABC transporter permease</fullName>
    </submittedName>
</protein>
<feature type="transmembrane region" description="Helical" evidence="6">
    <location>
        <begin position="416"/>
        <end position="436"/>
    </location>
</feature>
<evidence type="ECO:0000256" key="3">
    <source>
        <dbReference type="ARBA" id="ARBA00022692"/>
    </source>
</evidence>
<comment type="caution">
    <text evidence="9">The sequence shown here is derived from an EMBL/GenBank/DDBJ whole genome shotgun (WGS) entry which is preliminary data.</text>
</comment>
<dbReference type="InterPro" id="IPR025857">
    <property type="entry name" value="MacB_PCD"/>
</dbReference>
<keyword evidence="2" id="KW-1003">Cell membrane</keyword>
<evidence type="ECO:0000256" key="6">
    <source>
        <dbReference type="SAM" id="Phobius"/>
    </source>
</evidence>
<sequence length="771" mass="86763">MLHLFHFRSFLNFLRRNQLFTVINIFGFSVSLMFVILLGLYIQDETSVNATQPNKARIFRLTNENNAIWPVGLGPDLLTRYPEFEAFMRFYQTEMSLSDGTHDAIIGKVDLMDSSLLSLFELPWVEGSPENAMRTRNDVLISQACANQWFPDGRALGRTIRINNKERIVSGVFRDLNDTHFETPHAILRFENADEIWPANMMTYSGFSPCGLYLMTHPNSTITRERLDEMLAYFQETAVSYIMGFNKEVDVEPLEAIYYSDKPQGGIRSNNKSFLLVLGGTALLILLFAIINYINLSVAQSGFRAQEAAMRRLLGGTRTQLFLNFVFESMLLCAVSFLLALLFASSAEPWFQQTMQTDITIRQGLTLGNIVWATVGVALIGIVSGVVPASVLTQFKPIDVVRGTFRRKTKMVYSKILIAFQYCITIVLLGSTITIIRQIDFMCNSNLGFNHDNILVLDYAPGANGSRDGLRNVLSTVPGVEKVAFAIGTPATTRQHLGFLHGDKNINMQIITLDTTAWEMMKFRILKRTGVDSRDAVWLNRYAWHELEISEEKPSLQFAYEERQVAGMMDDFHTGDMGTAIGPIMVRTLTPDQTPMNVLVQVSGDNQYAVANRITHEYMRYNGGTPVKALFMDDAIQQQYTAQQRMARIITSLALLAILISALGMLAMSTYFMRQRAQEVAVRKVFGASEGNILTRLVSGFLKLVVIAFVVAVPVTWYLMSDWLSSYVYHIRLSWLIFAAAGAIALTIAFLTVLWQSLKATRANPILAIRD</sequence>
<reference evidence="9" key="2">
    <citation type="submission" date="2021-04" db="EMBL/GenBank/DDBJ databases">
        <authorList>
            <person name="Gilroy R."/>
        </authorList>
    </citation>
    <scope>NUCLEOTIDE SEQUENCE</scope>
    <source>
        <strain evidence="9">ChiBcec15-1070</strain>
    </source>
</reference>
<dbReference type="InterPro" id="IPR050250">
    <property type="entry name" value="Macrolide_Exporter_MacB"/>
</dbReference>
<dbReference type="PANTHER" id="PTHR30572:SF18">
    <property type="entry name" value="ABC-TYPE MACROLIDE FAMILY EXPORT SYSTEM PERMEASE COMPONENT 2"/>
    <property type="match status" value="1"/>
</dbReference>
<evidence type="ECO:0000313" key="9">
    <source>
        <dbReference type="EMBL" id="HIW10382.1"/>
    </source>
</evidence>
<feature type="transmembrane region" description="Helical" evidence="6">
    <location>
        <begin position="693"/>
        <end position="720"/>
    </location>
</feature>
<dbReference type="PANTHER" id="PTHR30572">
    <property type="entry name" value="MEMBRANE COMPONENT OF TRANSPORTER-RELATED"/>
    <property type="match status" value="1"/>
</dbReference>
<feature type="transmembrane region" description="Helical" evidence="6">
    <location>
        <begin position="649"/>
        <end position="672"/>
    </location>
</feature>
<organism evidence="9 10">
    <name type="scientific">Candidatus Rikenella faecigallinarum</name>
    <dbReference type="NCBI Taxonomy" id="2838745"/>
    <lineage>
        <taxon>Bacteria</taxon>
        <taxon>Pseudomonadati</taxon>
        <taxon>Bacteroidota</taxon>
        <taxon>Bacteroidia</taxon>
        <taxon>Bacteroidales</taxon>
        <taxon>Rikenellaceae</taxon>
        <taxon>Rikenella</taxon>
    </lineage>
</organism>
<feature type="domain" description="MacB-like periplasmic core" evidence="8">
    <location>
        <begin position="21"/>
        <end position="190"/>
    </location>
</feature>
<keyword evidence="3 6" id="KW-0812">Transmembrane</keyword>
<name>A0A9D1TXT6_9BACT</name>